<dbReference type="InterPro" id="IPR045864">
    <property type="entry name" value="aa-tRNA-synth_II/BPL/LPL"/>
</dbReference>
<dbReference type="Pfam" id="PF02237">
    <property type="entry name" value="BPL_C"/>
    <property type="match status" value="1"/>
</dbReference>
<name>D8JZC7_HYPDA</name>
<dbReference type="PROSITE" id="PS51733">
    <property type="entry name" value="BPL_LPL_CATALYTIC"/>
    <property type="match status" value="1"/>
</dbReference>
<dbReference type="KEGG" id="hdn:Hden_1928"/>
<protein>
    <recommendedName>
        <fullName evidence="3">biotin--[biotin carboxyl-carrier protein] ligase</fullName>
        <ecNumber evidence="3">6.3.4.15</ecNumber>
    </recommendedName>
</protein>
<dbReference type="InterPro" id="IPR004143">
    <property type="entry name" value="BPL_LPL_catalytic"/>
</dbReference>
<dbReference type="InterPro" id="IPR003142">
    <property type="entry name" value="BPL_C"/>
</dbReference>
<dbReference type="PANTHER" id="PTHR12835">
    <property type="entry name" value="BIOTIN PROTEIN LIGASE"/>
    <property type="match status" value="1"/>
</dbReference>
<dbReference type="GO" id="GO:0004077">
    <property type="term" value="F:biotin--[biotin carboxyl-carrier protein] ligase activity"/>
    <property type="evidence" value="ECO:0007669"/>
    <property type="project" value="UniProtKB-EC"/>
</dbReference>
<dbReference type="Pfam" id="PF03099">
    <property type="entry name" value="BPL_LplA_LipB"/>
    <property type="match status" value="1"/>
</dbReference>
<feature type="domain" description="BPL/LPL catalytic" evidence="5">
    <location>
        <begin position="1"/>
        <end position="185"/>
    </location>
</feature>
<organism evidence="6 7">
    <name type="scientific">Hyphomicrobium denitrificans (strain ATCC 51888 / DSM 1869 / NCIMB 11706 / TK 0415)</name>
    <dbReference type="NCBI Taxonomy" id="582899"/>
    <lineage>
        <taxon>Bacteria</taxon>
        <taxon>Pseudomonadati</taxon>
        <taxon>Pseudomonadota</taxon>
        <taxon>Alphaproteobacteria</taxon>
        <taxon>Hyphomicrobiales</taxon>
        <taxon>Hyphomicrobiaceae</taxon>
        <taxon>Hyphomicrobium</taxon>
    </lineage>
</organism>
<evidence type="ECO:0000313" key="6">
    <source>
        <dbReference type="EMBL" id="ADJ23729.1"/>
    </source>
</evidence>
<dbReference type="Gene3D" id="3.30.930.10">
    <property type="entry name" value="Bira Bifunctional Protein, Domain 2"/>
    <property type="match status" value="1"/>
</dbReference>
<dbReference type="SUPFAM" id="SSF55681">
    <property type="entry name" value="Class II aaRS and biotin synthetases"/>
    <property type="match status" value="1"/>
</dbReference>
<evidence type="ECO:0000256" key="1">
    <source>
        <dbReference type="ARBA" id="ARBA00022598"/>
    </source>
</evidence>
<dbReference type="EC" id="6.3.4.15" evidence="3"/>
<dbReference type="GO" id="GO:0005737">
    <property type="term" value="C:cytoplasm"/>
    <property type="evidence" value="ECO:0007669"/>
    <property type="project" value="TreeGrafter"/>
</dbReference>
<evidence type="ECO:0000256" key="3">
    <source>
        <dbReference type="ARBA" id="ARBA00024227"/>
    </source>
</evidence>
<dbReference type="Proteomes" id="UP000002033">
    <property type="component" value="Chromosome"/>
</dbReference>
<dbReference type="InterPro" id="IPR004408">
    <property type="entry name" value="Biotin_CoA_COase_ligase"/>
</dbReference>
<keyword evidence="1 6" id="KW-0436">Ligase</keyword>
<evidence type="ECO:0000313" key="7">
    <source>
        <dbReference type="Proteomes" id="UP000002033"/>
    </source>
</evidence>
<dbReference type="eggNOG" id="COG0340">
    <property type="taxonomic scope" value="Bacteria"/>
</dbReference>
<dbReference type="RefSeq" id="WP_013215888.1">
    <property type="nucleotide sequence ID" value="NC_014313.1"/>
</dbReference>
<gene>
    <name evidence="6" type="ordered locus">Hden_1928</name>
</gene>
<reference evidence="7" key="1">
    <citation type="journal article" date="2011" name="J. Bacteriol.">
        <title>Genome sequences of eight morphologically diverse alphaproteobacteria.</title>
        <authorList>
            <consortium name="US DOE Joint Genome Institute"/>
            <person name="Brown P.J."/>
            <person name="Kysela D.T."/>
            <person name="Buechlein A."/>
            <person name="Hemmerich C."/>
            <person name="Brun Y.V."/>
        </authorList>
    </citation>
    <scope>NUCLEOTIDE SEQUENCE [LARGE SCALE GENOMIC DNA]</scope>
    <source>
        <strain evidence="7">ATCC 51888 / DSM 1869 / NCIB 11706 / TK 0415</strain>
    </source>
</reference>
<evidence type="ECO:0000256" key="4">
    <source>
        <dbReference type="ARBA" id="ARBA00047846"/>
    </source>
</evidence>
<keyword evidence="2" id="KW-0092">Biotin</keyword>
<dbReference type="STRING" id="582899.Hden_1928"/>
<sequence>MMDAQPAPRILHIDETQSTNADAMRLALKGEALPLWVIARRQTAGRGRAGRSWVSPEGNLYTSIAFCCSAPMEKAGQLSLIAGISLFEAIRASTDLAQDAPLRLKWPNDILMGTAKMGGILVESTTARGSPGFLAVVGFGLNLASYPDDLGRAATALSQHAQAPVAATLLDALAGQFPQWLDVWKDGDDFAAVRRAWMERAGPIGEAISVNSIDGPIRGTYRGLADNGALLAEVGGELREINHGDVALGGADTPNGDA</sequence>
<dbReference type="CDD" id="cd16442">
    <property type="entry name" value="BPL"/>
    <property type="match status" value="1"/>
</dbReference>
<dbReference type="NCBIfam" id="TIGR00121">
    <property type="entry name" value="birA_ligase"/>
    <property type="match status" value="1"/>
</dbReference>
<evidence type="ECO:0000259" key="5">
    <source>
        <dbReference type="PROSITE" id="PS51733"/>
    </source>
</evidence>
<dbReference type="HOGENOM" id="CLU_051096_3_0_5"/>
<dbReference type="EMBL" id="CP002083">
    <property type="protein sequence ID" value="ADJ23729.1"/>
    <property type="molecule type" value="Genomic_DNA"/>
</dbReference>
<comment type="catalytic activity">
    <reaction evidence="4">
        <text>biotin + L-lysyl-[protein] + ATP = N(6)-biotinyl-L-lysyl-[protein] + AMP + diphosphate + H(+)</text>
        <dbReference type="Rhea" id="RHEA:11756"/>
        <dbReference type="Rhea" id="RHEA-COMP:9752"/>
        <dbReference type="Rhea" id="RHEA-COMP:10505"/>
        <dbReference type="ChEBI" id="CHEBI:15378"/>
        <dbReference type="ChEBI" id="CHEBI:29969"/>
        <dbReference type="ChEBI" id="CHEBI:30616"/>
        <dbReference type="ChEBI" id="CHEBI:33019"/>
        <dbReference type="ChEBI" id="CHEBI:57586"/>
        <dbReference type="ChEBI" id="CHEBI:83144"/>
        <dbReference type="ChEBI" id="CHEBI:456215"/>
        <dbReference type="EC" id="6.3.4.15"/>
    </reaction>
</comment>
<proteinExistence type="predicted"/>
<accession>D8JZC7</accession>
<dbReference type="AlphaFoldDB" id="D8JZC7"/>
<dbReference type="PANTHER" id="PTHR12835:SF5">
    <property type="entry name" value="BIOTIN--PROTEIN LIGASE"/>
    <property type="match status" value="1"/>
</dbReference>
<evidence type="ECO:0000256" key="2">
    <source>
        <dbReference type="ARBA" id="ARBA00023267"/>
    </source>
</evidence>
<keyword evidence="7" id="KW-1185">Reference proteome</keyword>